<dbReference type="Proteomes" id="UP000829354">
    <property type="component" value="Chromosome X"/>
</dbReference>
<evidence type="ECO:0000313" key="1">
    <source>
        <dbReference type="EMBL" id="UMM39840.1"/>
    </source>
</evidence>
<name>A0AAE9FCY5_CAEBR</name>
<dbReference type="EMBL" id="CP092625">
    <property type="protein sequence ID" value="UMM39840.1"/>
    <property type="molecule type" value="Genomic_DNA"/>
</dbReference>
<gene>
    <name evidence="1" type="ORF">L5515_016726</name>
</gene>
<reference evidence="1 2" key="1">
    <citation type="submission" date="2022-04" db="EMBL/GenBank/DDBJ databases">
        <title>Chromosome-level reference genomes for two strains of Caenorhabditis briggsae: an improved platform for comparative genomics.</title>
        <authorList>
            <person name="Stevens L."/>
            <person name="Andersen E."/>
        </authorList>
    </citation>
    <scope>NUCLEOTIDE SEQUENCE [LARGE SCALE GENOMIC DNA]</scope>
    <source>
        <strain evidence="1">VX34</strain>
        <tissue evidence="1">Whole-organism</tissue>
    </source>
</reference>
<dbReference type="AlphaFoldDB" id="A0AAE9FCY5"/>
<organism evidence="1 2">
    <name type="scientific">Caenorhabditis briggsae</name>
    <dbReference type="NCBI Taxonomy" id="6238"/>
    <lineage>
        <taxon>Eukaryota</taxon>
        <taxon>Metazoa</taxon>
        <taxon>Ecdysozoa</taxon>
        <taxon>Nematoda</taxon>
        <taxon>Chromadorea</taxon>
        <taxon>Rhabditida</taxon>
        <taxon>Rhabditina</taxon>
        <taxon>Rhabditomorpha</taxon>
        <taxon>Rhabditoidea</taxon>
        <taxon>Rhabditidae</taxon>
        <taxon>Peloderinae</taxon>
        <taxon>Caenorhabditis</taxon>
    </lineage>
</organism>
<proteinExistence type="predicted"/>
<protein>
    <submittedName>
        <fullName evidence="1">Uncharacterized protein</fullName>
    </submittedName>
</protein>
<keyword evidence="2" id="KW-1185">Reference proteome</keyword>
<sequence length="68" mass="7743">MQTLGQVGHVIWDKFMFLAPHWRTRQQASSPLRSRALPSMITEAAKIISIQILRIRKPNCDACINVVV</sequence>
<evidence type="ECO:0000313" key="2">
    <source>
        <dbReference type="Proteomes" id="UP000829354"/>
    </source>
</evidence>
<accession>A0AAE9FCY5</accession>